<gene>
    <name evidence="1" type="ORF">LMS43_09790</name>
</gene>
<protein>
    <submittedName>
        <fullName evidence="1">NRDE family protein</fullName>
    </submittedName>
</protein>
<name>A0ABT8EJV4_9BURK</name>
<sequence>MCIAYFSLNNHPDWPLIVAANRDEFHQRPTQTAAYWKHDPSLLAGQDLQAGGTWLGLHTQHRRVSLVTNFREPGHTHSYSRSRGQLPLACLENPQATSLEALQSLAAQQKHYAGFNLLSIDLVPNAQTWVAKAAYLSNRANAPAQTLADGIHVLSNHLLNTAWPKSDYLREHTLAQGFDGSPAAIAHLFTILRTDQAAPDHLLPSTGLSLERERLLSSPFIISPEYGTRCSTIIAVNAQGQGMFIERSFTPQAQLLAQNDWYFQLQAP</sequence>
<evidence type="ECO:0000313" key="1">
    <source>
        <dbReference type="EMBL" id="MDN4121579.1"/>
    </source>
</evidence>
<reference evidence="1" key="1">
    <citation type="submission" date="2021-11" db="EMBL/GenBank/DDBJ databases">
        <title>Draft genome sequence of Alcaligenes endophyticus type strain CCUG 75668T.</title>
        <authorList>
            <person name="Salva-Serra F."/>
            <person name="Duran R.E."/>
            <person name="Seeger M."/>
            <person name="Moore E.R.B."/>
            <person name="Jaen-Luchoro D."/>
        </authorList>
    </citation>
    <scope>NUCLEOTIDE SEQUENCE</scope>
    <source>
        <strain evidence="1">CCUG 75668</strain>
    </source>
</reference>
<dbReference type="RefSeq" id="WP_266124251.1">
    <property type="nucleotide sequence ID" value="NZ_JAJHNU010000002.1"/>
</dbReference>
<proteinExistence type="predicted"/>
<dbReference type="PANTHER" id="PTHR17985">
    <property type="entry name" value="SER/THR-RICH PROTEIN T10 IN DGCR REGION"/>
    <property type="match status" value="1"/>
</dbReference>
<organism evidence="1 2">
    <name type="scientific">Alcaligenes endophyticus</name>
    <dbReference type="NCBI Taxonomy" id="1929088"/>
    <lineage>
        <taxon>Bacteria</taxon>
        <taxon>Pseudomonadati</taxon>
        <taxon>Pseudomonadota</taxon>
        <taxon>Betaproteobacteria</taxon>
        <taxon>Burkholderiales</taxon>
        <taxon>Alcaligenaceae</taxon>
        <taxon>Alcaligenes</taxon>
    </lineage>
</organism>
<accession>A0ABT8EJV4</accession>
<keyword evidence="2" id="KW-1185">Reference proteome</keyword>
<dbReference type="Pfam" id="PF05742">
    <property type="entry name" value="TANGO2"/>
    <property type="match status" value="1"/>
</dbReference>
<dbReference type="Proteomes" id="UP001168613">
    <property type="component" value="Unassembled WGS sequence"/>
</dbReference>
<evidence type="ECO:0000313" key="2">
    <source>
        <dbReference type="Proteomes" id="UP001168613"/>
    </source>
</evidence>
<comment type="caution">
    <text evidence="1">The sequence shown here is derived from an EMBL/GenBank/DDBJ whole genome shotgun (WGS) entry which is preliminary data.</text>
</comment>
<dbReference type="PANTHER" id="PTHR17985:SF8">
    <property type="entry name" value="TRANSPORT AND GOLGI ORGANIZATION PROTEIN 2 HOMOLOG"/>
    <property type="match status" value="1"/>
</dbReference>
<dbReference type="EMBL" id="JAJHNU010000002">
    <property type="protein sequence ID" value="MDN4121579.1"/>
    <property type="molecule type" value="Genomic_DNA"/>
</dbReference>
<dbReference type="InterPro" id="IPR008551">
    <property type="entry name" value="TANGO2"/>
</dbReference>